<dbReference type="Proteomes" id="UP001314263">
    <property type="component" value="Unassembled WGS sequence"/>
</dbReference>
<name>A0AAV1IFS5_9CHLO</name>
<protein>
    <recommendedName>
        <fullName evidence="2">DUF305 domain-containing protein</fullName>
    </recommendedName>
</protein>
<feature type="chain" id="PRO_5043740614" description="DUF305 domain-containing protein" evidence="1">
    <location>
        <begin position="23"/>
        <end position="225"/>
    </location>
</feature>
<feature type="domain" description="DUF305" evidence="2">
    <location>
        <begin position="163"/>
        <end position="217"/>
    </location>
</feature>
<organism evidence="3 4">
    <name type="scientific">Coccomyxa viridis</name>
    <dbReference type="NCBI Taxonomy" id="1274662"/>
    <lineage>
        <taxon>Eukaryota</taxon>
        <taxon>Viridiplantae</taxon>
        <taxon>Chlorophyta</taxon>
        <taxon>core chlorophytes</taxon>
        <taxon>Trebouxiophyceae</taxon>
        <taxon>Trebouxiophyceae incertae sedis</taxon>
        <taxon>Coccomyxaceae</taxon>
        <taxon>Coccomyxa</taxon>
    </lineage>
</organism>
<proteinExistence type="predicted"/>
<comment type="caution">
    <text evidence="3">The sequence shown here is derived from an EMBL/GenBank/DDBJ whole genome shotgun (WGS) entry which is preliminary data.</text>
</comment>
<sequence length="225" mass="24027">MDAPSRHWAALMALALLQCATAGRAIRGIAPAPANGSLQDLHGIMQRTEEAMLAVIPCDNADTYFSGAILPHRVGAVELCNWLSEHGSDTVLLNISSAVYNSPTENQIYEIKAQLPDCPLTPAPAPAKSLPAHSRAASMISLSPAVAIRSSIPMKEAAPLTGNPDHDWAIAMVAHHQASIAMARVEMQHGTNQPLKARASELIVTQTLQVMQMRQVLSSQYATVI</sequence>
<dbReference type="InterPro" id="IPR012347">
    <property type="entry name" value="Ferritin-like"/>
</dbReference>
<evidence type="ECO:0000313" key="3">
    <source>
        <dbReference type="EMBL" id="CAK0785100.1"/>
    </source>
</evidence>
<feature type="signal peptide" evidence="1">
    <location>
        <begin position="1"/>
        <end position="22"/>
    </location>
</feature>
<keyword evidence="4" id="KW-1185">Reference proteome</keyword>
<evidence type="ECO:0000313" key="4">
    <source>
        <dbReference type="Proteomes" id="UP001314263"/>
    </source>
</evidence>
<gene>
    <name evidence="3" type="ORF">CVIRNUC_008306</name>
</gene>
<accession>A0AAV1IFS5</accession>
<dbReference type="PANTHER" id="PTHR36933:SF1">
    <property type="entry name" value="SLL0788 PROTEIN"/>
    <property type="match status" value="1"/>
</dbReference>
<dbReference type="AlphaFoldDB" id="A0AAV1IFS5"/>
<reference evidence="3 4" key="1">
    <citation type="submission" date="2023-10" db="EMBL/GenBank/DDBJ databases">
        <authorList>
            <person name="Maclean D."/>
            <person name="Macfadyen A."/>
        </authorList>
    </citation>
    <scope>NUCLEOTIDE SEQUENCE [LARGE SCALE GENOMIC DNA]</scope>
</reference>
<dbReference type="Gene3D" id="1.20.1260.10">
    <property type="match status" value="1"/>
</dbReference>
<dbReference type="EMBL" id="CAUYUE010000011">
    <property type="protein sequence ID" value="CAK0785100.1"/>
    <property type="molecule type" value="Genomic_DNA"/>
</dbReference>
<evidence type="ECO:0000259" key="2">
    <source>
        <dbReference type="Pfam" id="PF03713"/>
    </source>
</evidence>
<dbReference type="InterPro" id="IPR005183">
    <property type="entry name" value="DUF305_CopM-like"/>
</dbReference>
<dbReference type="Pfam" id="PF03713">
    <property type="entry name" value="DUF305"/>
    <property type="match status" value="1"/>
</dbReference>
<evidence type="ECO:0000256" key="1">
    <source>
        <dbReference type="SAM" id="SignalP"/>
    </source>
</evidence>
<dbReference type="PANTHER" id="PTHR36933">
    <property type="entry name" value="SLL0788 PROTEIN"/>
    <property type="match status" value="1"/>
</dbReference>
<keyword evidence="1" id="KW-0732">Signal</keyword>